<name>E0PPP6_STRMT</name>
<dbReference type="SUPFAM" id="SSF54427">
    <property type="entry name" value="NTF2-like"/>
    <property type="match status" value="1"/>
</dbReference>
<dbReference type="HOGENOM" id="CLU_077961_0_0_9"/>
<accession>E0PPP6</accession>
<sequence length="238" mass="27045">MVIFVGAIVLVVIVESLKNKANNSSTSHSNTNYQPIHRRIEHNTLAISRVKYGDPNFDANAFISWVKEVYLKLQVAWTEKNWNSVRALESTSLYSQHSTQLEDHIRAKTTNVLEKVCIENVRIKEFIENPDGNDTLVVILSSTLRDYVIDDETRRVIEGDPKKDLFTVYQLNFIRQHGSQTQAVNPDQVVSDHCPNCGAPLKISAVSECDYCGANLSRSPNQWVLDTYDVVDEDELYN</sequence>
<proteinExistence type="predicted"/>
<dbReference type="SMART" id="SM00978">
    <property type="entry name" value="Tim44"/>
    <property type="match status" value="1"/>
</dbReference>
<reference evidence="2 3" key="1">
    <citation type="submission" date="2010-07" db="EMBL/GenBank/DDBJ databases">
        <authorList>
            <person name="Muzny D."/>
            <person name="Qin X."/>
            <person name="Deng J."/>
            <person name="Jiang H."/>
            <person name="Liu Y."/>
            <person name="Qu J."/>
            <person name="Song X.-Z."/>
            <person name="Zhang L."/>
            <person name="Thornton R."/>
            <person name="Coyle M."/>
            <person name="Francisco L."/>
            <person name="Jackson L."/>
            <person name="Javaid M."/>
            <person name="Korchina V."/>
            <person name="Kovar C."/>
            <person name="Mata R."/>
            <person name="Mathew T."/>
            <person name="Ngo R."/>
            <person name="Nguyen L."/>
            <person name="Nguyen N."/>
            <person name="Okwuonu G."/>
            <person name="Ongeri F."/>
            <person name="Pham C."/>
            <person name="Simmons D."/>
            <person name="Wilczek-Boney K."/>
            <person name="Hale W."/>
            <person name="Jakkamsetti A."/>
            <person name="Pham P."/>
            <person name="Ruth R."/>
            <person name="San Lucas F."/>
            <person name="Warren J."/>
            <person name="Zhang J."/>
            <person name="Zhao Z."/>
            <person name="Zhou C."/>
            <person name="Zhu D."/>
            <person name="Lee S."/>
            <person name="Bess C."/>
            <person name="Blankenburg K."/>
            <person name="Forbes L."/>
            <person name="Fu Q."/>
            <person name="Gubbala S."/>
            <person name="Hirani K."/>
            <person name="Jayaseelan J.C."/>
            <person name="Lara F."/>
            <person name="Munidasa M."/>
            <person name="Palculict T."/>
            <person name="Patil S."/>
            <person name="Pu L.-L."/>
            <person name="Saada N."/>
            <person name="Tang L."/>
            <person name="Weissenberger G."/>
            <person name="Zhu Y."/>
            <person name="Hemphill L."/>
            <person name="Shang Y."/>
            <person name="Youmans B."/>
            <person name="Ayvaz T."/>
            <person name="Ross M."/>
            <person name="Santibanez J."/>
            <person name="Aqrawi P."/>
            <person name="Gross S."/>
            <person name="Joshi V."/>
            <person name="Fowler G."/>
            <person name="Nazareth L."/>
            <person name="Reid J."/>
            <person name="Worley K."/>
            <person name="Petrosino J."/>
            <person name="Highlander S."/>
            <person name="Gibbs R."/>
        </authorList>
    </citation>
    <scope>NUCLEOTIDE SEQUENCE [LARGE SCALE GENOMIC DNA]</scope>
    <source>
        <strain evidence="2 3">ATCC 6249</strain>
    </source>
</reference>
<dbReference type="InterPro" id="IPR007379">
    <property type="entry name" value="Tim44-like_dom"/>
</dbReference>
<comment type="caution">
    <text evidence="2">The sequence shown here is derived from an EMBL/GenBank/DDBJ whole genome shotgun (WGS) entry which is preliminary data.</text>
</comment>
<feature type="domain" description="Tim44-like" evidence="1">
    <location>
        <begin position="43"/>
        <end position="183"/>
    </location>
</feature>
<protein>
    <submittedName>
        <fullName evidence="2">NinF protein</fullName>
    </submittedName>
</protein>
<dbReference type="Pfam" id="PF04280">
    <property type="entry name" value="Tim44"/>
    <property type="match status" value="1"/>
</dbReference>
<dbReference type="eggNOG" id="COG4395">
    <property type="taxonomic scope" value="Bacteria"/>
</dbReference>
<evidence type="ECO:0000313" key="2">
    <source>
        <dbReference type="EMBL" id="EFM32231.1"/>
    </source>
</evidence>
<dbReference type="AlphaFoldDB" id="E0PPP6"/>
<gene>
    <name evidence="2" type="ORF">HMPREF8571_0513</name>
</gene>
<dbReference type="InterPro" id="IPR032710">
    <property type="entry name" value="NTF2-like_dom_sf"/>
</dbReference>
<dbReference type="EMBL" id="AEEN01000010">
    <property type="protein sequence ID" value="EFM32231.1"/>
    <property type="molecule type" value="Genomic_DNA"/>
</dbReference>
<dbReference type="Proteomes" id="UP000003823">
    <property type="component" value="Unassembled WGS sequence"/>
</dbReference>
<evidence type="ECO:0000259" key="1">
    <source>
        <dbReference type="SMART" id="SM00978"/>
    </source>
</evidence>
<dbReference type="Gene3D" id="3.10.450.240">
    <property type="match status" value="1"/>
</dbReference>
<evidence type="ECO:0000313" key="3">
    <source>
        <dbReference type="Proteomes" id="UP000003823"/>
    </source>
</evidence>
<organism evidence="2 3">
    <name type="scientific">Streptococcus mitis ATCC 6249</name>
    <dbReference type="NCBI Taxonomy" id="864567"/>
    <lineage>
        <taxon>Bacteria</taxon>
        <taxon>Bacillati</taxon>
        <taxon>Bacillota</taxon>
        <taxon>Bacilli</taxon>
        <taxon>Lactobacillales</taxon>
        <taxon>Streptococcaceae</taxon>
        <taxon>Streptococcus</taxon>
        <taxon>Streptococcus mitis group</taxon>
    </lineage>
</organism>